<evidence type="ECO:0000256" key="1">
    <source>
        <dbReference type="ARBA" id="ARBA00022741"/>
    </source>
</evidence>
<name>A0A7S0CM44_9STRA</name>
<dbReference type="GO" id="GO:0042626">
    <property type="term" value="F:ATPase-coupled transmembrane transporter activity"/>
    <property type="evidence" value="ECO:0007669"/>
    <property type="project" value="TreeGrafter"/>
</dbReference>
<dbReference type="AlphaFoldDB" id="A0A7S0CM44"/>
<evidence type="ECO:0000313" key="3">
    <source>
        <dbReference type="EMBL" id="CAD8427217.1"/>
    </source>
</evidence>
<dbReference type="InterPro" id="IPR050173">
    <property type="entry name" value="ABC_transporter_C-like"/>
</dbReference>
<dbReference type="SUPFAM" id="SSF52540">
    <property type="entry name" value="P-loop containing nucleoside triphosphate hydrolases"/>
    <property type="match status" value="1"/>
</dbReference>
<evidence type="ECO:0008006" key="4">
    <source>
        <dbReference type="Google" id="ProtNLM"/>
    </source>
</evidence>
<keyword evidence="2" id="KW-0067">ATP-binding</keyword>
<keyword evidence="1" id="KW-0547">Nucleotide-binding</keyword>
<evidence type="ECO:0000256" key="2">
    <source>
        <dbReference type="ARBA" id="ARBA00022840"/>
    </source>
</evidence>
<reference evidence="3" key="1">
    <citation type="submission" date="2021-01" db="EMBL/GenBank/DDBJ databases">
        <authorList>
            <person name="Corre E."/>
            <person name="Pelletier E."/>
            <person name="Niang G."/>
            <person name="Scheremetjew M."/>
            <person name="Finn R."/>
            <person name="Kale V."/>
            <person name="Holt S."/>
            <person name="Cochrane G."/>
            <person name="Meng A."/>
            <person name="Brown T."/>
            <person name="Cohen L."/>
        </authorList>
    </citation>
    <scope>NUCLEOTIDE SEQUENCE</scope>
    <source>
        <strain evidence="3">CCAP1064/1</strain>
    </source>
</reference>
<proteinExistence type="predicted"/>
<organism evidence="3">
    <name type="scientific">Proboscia inermis</name>
    <dbReference type="NCBI Taxonomy" id="420281"/>
    <lineage>
        <taxon>Eukaryota</taxon>
        <taxon>Sar</taxon>
        <taxon>Stramenopiles</taxon>
        <taxon>Ochrophyta</taxon>
        <taxon>Bacillariophyta</taxon>
        <taxon>Coscinodiscophyceae</taxon>
        <taxon>Rhizosoleniophycidae</taxon>
        <taxon>Rhizosoleniales</taxon>
        <taxon>Rhizosoleniaceae</taxon>
        <taxon>Proboscia</taxon>
    </lineage>
</organism>
<protein>
    <recommendedName>
        <fullName evidence="4">ABC transporter domain-containing protein</fullName>
    </recommendedName>
</protein>
<gene>
    <name evidence="3" type="ORF">PINE0816_LOCUS23382</name>
</gene>
<dbReference type="Gene3D" id="3.40.50.300">
    <property type="entry name" value="P-loop containing nucleotide triphosphate hydrolases"/>
    <property type="match status" value="1"/>
</dbReference>
<dbReference type="PANTHER" id="PTHR24223">
    <property type="entry name" value="ATP-BINDING CASSETTE SUB-FAMILY C"/>
    <property type="match status" value="1"/>
</dbReference>
<dbReference type="InterPro" id="IPR027417">
    <property type="entry name" value="P-loop_NTPase"/>
</dbReference>
<dbReference type="GO" id="GO:0016020">
    <property type="term" value="C:membrane"/>
    <property type="evidence" value="ECO:0007669"/>
    <property type="project" value="TreeGrafter"/>
</dbReference>
<dbReference type="GO" id="GO:0005524">
    <property type="term" value="F:ATP binding"/>
    <property type="evidence" value="ECO:0007669"/>
    <property type="project" value="UniProtKB-KW"/>
</dbReference>
<sequence length="120" mass="12593">MATRGLTGLGDPILFAGSKYFNLDATSHSTREDIWDAISTASPALATKLQELDTVLTKDGRNLSAGQRQLLCLVITVVNRLNAILGNDKVCVLGSGGVVLEYGSLSDLLEGTGHGCKGVF</sequence>
<accession>A0A7S0CM44</accession>
<dbReference type="EMBL" id="HBEL01050930">
    <property type="protein sequence ID" value="CAD8427217.1"/>
    <property type="molecule type" value="Transcribed_RNA"/>
</dbReference>